<proteinExistence type="predicted"/>
<reference evidence="3" key="2">
    <citation type="submission" date="2022-08" db="UniProtKB">
        <authorList>
            <consortium name="EnsemblMetazoa"/>
        </authorList>
    </citation>
    <scope>IDENTIFICATION</scope>
    <source>
        <strain evidence="3">STECLA/ALBI9_A</strain>
    </source>
</reference>
<dbReference type="Proteomes" id="UP000069272">
    <property type="component" value="Chromosome 3L"/>
</dbReference>
<keyword evidence="4" id="KW-1185">Reference proteome</keyword>
<feature type="transmembrane region" description="Helical" evidence="2">
    <location>
        <begin position="40"/>
        <end position="58"/>
    </location>
</feature>
<evidence type="ECO:0000313" key="3">
    <source>
        <dbReference type="EnsemblMetazoa" id="AALB005363-PA"/>
    </source>
</evidence>
<reference evidence="3 4" key="1">
    <citation type="journal article" date="2017" name="G3 (Bethesda)">
        <title>The Physical Genome Mapping of Anopheles albimanus Corrected Scaffold Misassemblies and Identified Interarm Rearrangements in Genus Anopheles.</title>
        <authorList>
            <person name="Artemov G.N."/>
            <person name="Peery A.N."/>
            <person name="Jiang X."/>
            <person name="Tu Z."/>
            <person name="Stegniy V.N."/>
            <person name="Sharakhova M.V."/>
            <person name="Sharakhov I.V."/>
        </authorList>
    </citation>
    <scope>NUCLEOTIDE SEQUENCE [LARGE SCALE GENOMIC DNA]</scope>
    <source>
        <strain evidence="3 4">ALBI9_A</strain>
    </source>
</reference>
<dbReference type="AlphaFoldDB" id="A0A182FFS1"/>
<sequence length="160" mass="17798">MSDPGPDISFPPSTAISSSSSSRCSSPTQDQDLPYSNMKAIVTVLLLFVATSCCRSIVPFKGTRTYNLATDADRYDRYERVLIGLRSSEGLKIDPAVLRDVRDVLLREENESKTPTDPKTVAIHLGKPMQSRHIAELLYRQRPPTPLPTSALMHRGRRAQ</sequence>
<keyword evidence="2" id="KW-1133">Transmembrane helix</keyword>
<dbReference type="VEuPathDB" id="VectorBase:AALB005363"/>
<organism evidence="3 4">
    <name type="scientific">Anopheles albimanus</name>
    <name type="common">New world malaria mosquito</name>
    <dbReference type="NCBI Taxonomy" id="7167"/>
    <lineage>
        <taxon>Eukaryota</taxon>
        <taxon>Metazoa</taxon>
        <taxon>Ecdysozoa</taxon>
        <taxon>Arthropoda</taxon>
        <taxon>Hexapoda</taxon>
        <taxon>Insecta</taxon>
        <taxon>Pterygota</taxon>
        <taxon>Neoptera</taxon>
        <taxon>Endopterygota</taxon>
        <taxon>Diptera</taxon>
        <taxon>Nematocera</taxon>
        <taxon>Culicoidea</taxon>
        <taxon>Culicidae</taxon>
        <taxon>Anophelinae</taxon>
        <taxon>Anopheles</taxon>
    </lineage>
</organism>
<evidence type="ECO:0000256" key="1">
    <source>
        <dbReference type="SAM" id="MobiDB-lite"/>
    </source>
</evidence>
<keyword evidence="2" id="KW-0472">Membrane</keyword>
<name>A0A182FFS1_ANOAL</name>
<dbReference type="EnsemblMetazoa" id="AALB005363-RA">
    <property type="protein sequence ID" value="AALB005363-PA"/>
    <property type="gene ID" value="AALB005363"/>
</dbReference>
<accession>A0A182FFS1</accession>
<keyword evidence="2" id="KW-0812">Transmembrane</keyword>
<evidence type="ECO:0000313" key="4">
    <source>
        <dbReference type="Proteomes" id="UP000069272"/>
    </source>
</evidence>
<dbReference type="VEuPathDB" id="VectorBase:AALB20_027586"/>
<feature type="compositionally biased region" description="Low complexity" evidence="1">
    <location>
        <begin position="10"/>
        <end position="27"/>
    </location>
</feature>
<feature type="region of interest" description="Disordered" evidence="1">
    <location>
        <begin position="1"/>
        <end position="31"/>
    </location>
</feature>
<evidence type="ECO:0000256" key="2">
    <source>
        <dbReference type="SAM" id="Phobius"/>
    </source>
</evidence>
<protein>
    <submittedName>
        <fullName evidence="3">Uncharacterized protein</fullName>
    </submittedName>
</protein>